<feature type="transmembrane region" description="Helical" evidence="4">
    <location>
        <begin position="488"/>
        <end position="507"/>
    </location>
</feature>
<keyword evidence="4" id="KW-1133">Transmembrane helix</keyword>
<dbReference type="PROSITE" id="PS50893">
    <property type="entry name" value="ABC_TRANSPORTER_2"/>
    <property type="match status" value="1"/>
</dbReference>
<evidence type="ECO:0000259" key="5">
    <source>
        <dbReference type="PROSITE" id="PS50893"/>
    </source>
</evidence>
<evidence type="ECO:0000256" key="4">
    <source>
        <dbReference type="SAM" id="Phobius"/>
    </source>
</evidence>
<dbReference type="InterPro" id="IPR017871">
    <property type="entry name" value="ABC_transporter-like_CS"/>
</dbReference>
<evidence type="ECO:0000313" key="6">
    <source>
        <dbReference type="EMBL" id="KAL3806324.1"/>
    </source>
</evidence>
<dbReference type="InterPro" id="IPR003439">
    <property type="entry name" value="ABC_transporter-like_ATP-bd"/>
</dbReference>
<feature type="domain" description="ABC transporter" evidence="5">
    <location>
        <begin position="9"/>
        <end position="284"/>
    </location>
</feature>
<dbReference type="EMBL" id="JALLPB020000835">
    <property type="protein sequence ID" value="KAL3806324.1"/>
    <property type="molecule type" value="Genomic_DNA"/>
</dbReference>
<dbReference type="InterPro" id="IPR030802">
    <property type="entry name" value="Permease_MalE"/>
</dbReference>
<evidence type="ECO:0000256" key="2">
    <source>
        <dbReference type="ARBA" id="ARBA00022840"/>
    </source>
</evidence>
<dbReference type="Proteomes" id="UP001530377">
    <property type="component" value="Unassembled WGS sequence"/>
</dbReference>
<dbReference type="SUPFAM" id="SSF52540">
    <property type="entry name" value="P-loop containing nucleoside triphosphate hydrolases"/>
    <property type="match status" value="1"/>
</dbReference>
<dbReference type="InterPro" id="IPR027417">
    <property type="entry name" value="P-loop_NTPase"/>
</dbReference>
<dbReference type="GO" id="GO:0005524">
    <property type="term" value="F:ATP binding"/>
    <property type="evidence" value="ECO:0007669"/>
    <property type="project" value="UniProtKB-KW"/>
</dbReference>
<keyword evidence="2" id="KW-0067">ATP-binding</keyword>
<dbReference type="PROSITE" id="PS00211">
    <property type="entry name" value="ABC_TRANSPORTER_1"/>
    <property type="match status" value="1"/>
</dbReference>
<keyword evidence="7" id="KW-1185">Reference proteome</keyword>
<sequence>MTDDGSTATEETDVVPILEFEARNVDPTKCPFTNDRVSFALRRSSCIHLAGMSGAGKSTLSSYIAGLLPPQRGRAALRNNLGIEITECAWNPSIPVIERVGMLFQQTTLLDSMTVAGNVLVALENCPSGARGNRCGGGLGVGDNDGSGGRRAEARRRRTIIKGLLESVGLDYLRDGPKRPSELSGGMARRASLALQLAQHKHVIILDEPFAGLDHATGVGVARELQRLRRERGTALLLISHEPEIVDIVMGEATRVMRAVTVIAKNDECVHHRDNLADDVVSSIGSSSLCQTVTLRRRESDSDGSKAGSNLRHPSVYGKDSHQRFMIKVLDYFLYSLPLILLTFLAAGLAISMLSADILRRVDLSDTVLSVVQREIKPIIQIFTGEEEVNPMYTMMINMKVRAMLNVTIPPAKASLYAMGMAKLFVLEIGPLITALLLSGRIGGSYSGEVATMEATAQNKLLLTLGISPVMWTFAPSLLASWLASPLLTLAGTLLALEIAAHVGPMYDIGSIASYRQEVWDAVFLPLRLRGVIAWREKVAWDQITTESFYSYLDLRSKFSEKYADTLIEITTHPVCFHLIKSVVFMTIIMVVAEVVSRKNPDLTAKDVPKVITTSVVSGSLLVIFADWGFSQLLLKRY</sequence>
<feature type="transmembrane region" description="Helical" evidence="4">
    <location>
        <begin position="332"/>
        <end position="354"/>
    </location>
</feature>
<feature type="transmembrane region" description="Helical" evidence="4">
    <location>
        <begin position="616"/>
        <end position="635"/>
    </location>
</feature>
<feature type="transmembrane region" description="Helical" evidence="4">
    <location>
        <begin position="414"/>
        <end position="440"/>
    </location>
</feature>
<organism evidence="6 7">
    <name type="scientific">Cyclostephanos tholiformis</name>
    <dbReference type="NCBI Taxonomy" id="382380"/>
    <lineage>
        <taxon>Eukaryota</taxon>
        <taxon>Sar</taxon>
        <taxon>Stramenopiles</taxon>
        <taxon>Ochrophyta</taxon>
        <taxon>Bacillariophyta</taxon>
        <taxon>Coscinodiscophyceae</taxon>
        <taxon>Thalassiosirophycidae</taxon>
        <taxon>Stephanodiscales</taxon>
        <taxon>Stephanodiscaceae</taxon>
        <taxon>Cyclostephanos</taxon>
    </lineage>
</organism>
<comment type="caution">
    <text evidence="6">The sequence shown here is derived from an EMBL/GenBank/DDBJ whole genome shotgun (WGS) entry which is preliminary data.</text>
</comment>
<proteinExistence type="predicted"/>
<dbReference type="Pfam" id="PF00005">
    <property type="entry name" value="ABC_tran"/>
    <property type="match status" value="1"/>
</dbReference>
<dbReference type="SMART" id="SM00382">
    <property type="entry name" value="AAA"/>
    <property type="match status" value="1"/>
</dbReference>
<dbReference type="PANTHER" id="PTHR24220">
    <property type="entry name" value="IMPORT ATP-BINDING PROTEIN"/>
    <property type="match status" value="1"/>
</dbReference>
<feature type="region of interest" description="Disordered" evidence="3">
    <location>
        <begin position="295"/>
        <end position="315"/>
    </location>
</feature>
<dbReference type="AlphaFoldDB" id="A0ABD3R245"/>
<evidence type="ECO:0000256" key="1">
    <source>
        <dbReference type="ARBA" id="ARBA00022741"/>
    </source>
</evidence>
<keyword evidence="4" id="KW-0472">Membrane</keyword>
<keyword evidence="1" id="KW-0547">Nucleotide-binding</keyword>
<reference evidence="6 7" key="1">
    <citation type="submission" date="2024-10" db="EMBL/GenBank/DDBJ databases">
        <title>Updated reference genomes for cyclostephanoid diatoms.</title>
        <authorList>
            <person name="Roberts W.R."/>
            <person name="Alverson A.J."/>
        </authorList>
    </citation>
    <scope>NUCLEOTIDE SEQUENCE [LARGE SCALE GENOMIC DNA]</scope>
    <source>
        <strain evidence="6 7">AJA228-03</strain>
    </source>
</reference>
<gene>
    <name evidence="6" type="ORF">ACHAXA_001064</name>
</gene>
<keyword evidence="4" id="KW-0812">Transmembrane</keyword>
<dbReference type="InterPro" id="IPR015854">
    <property type="entry name" value="ABC_transpr_LolD-like"/>
</dbReference>
<dbReference type="Pfam" id="PF02405">
    <property type="entry name" value="MlaE"/>
    <property type="match status" value="1"/>
</dbReference>
<evidence type="ECO:0000313" key="7">
    <source>
        <dbReference type="Proteomes" id="UP001530377"/>
    </source>
</evidence>
<evidence type="ECO:0000256" key="3">
    <source>
        <dbReference type="SAM" id="MobiDB-lite"/>
    </source>
</evidence>
<feature type="transmembrane region" description="Helical" evidence="4">
    <location>
        <begin position="461"/>
        <end position="482"/>
    </location>
</feature>
<name>A0ABD3R245_9STRA</name>
<protein>
    <recommendedName>
        <fullName evidence="5">ABC transporter domain-containing protein</fullName>
    </recommendedName>
</protein>
<accession>A0ABD3R245</accession>
<dbReference type="InterPro" id="IPR003593">
    <property type="entry name" value="AAA+_ATPase"/>
</dbReference>
<dbReference type="Gene3D" id="3.40.50.300">
    <property type="entry name" value="P-loop containing nucleotide triphosphate hydrolases"/>
    <property type="match status" value="1"/>
</dbReference>
<feature type="transmembrane region" description="Helical" evidence="4">
    <location>
        <begin position="575"/>
        <end position="596"/>
    </location>
</feature>